<reference evidence="2" key="2">
    <citation type="journal article" date="2018" name="Mol. Plant Microbe Interact.">
        <title>Genome sequence resources for the wheat stripe rust pathogen (Puccinia striiformis f. sp. tritici) and the barley stripe rust pathogen (Puccinia striiformis f. sp. hordei).</title>
        <authorList>
            <person name="Xia C."/>
            <person name="Wang M."/>
            <person name="Yin C."/>
            <person name="Cornejo O.E."/>
            <person name="Hulbert S.H."/>
            <person name="Chen X."/>
        </authorList>
    </citation>
    <scope>NUCLEOTIDE SEQUENCE [LARGE SCALE GENOMIC DNA]</scope>
    <source>
        <strain evidence="2">93-210</strain>
    </source>
</reference>
<sequence length="723" mass="82313">MWHWSAVSSEIIRLRTQLFLIYTAIAIAGASEELTQRSCHQLRGIPPALSNWGQEKIHLDKHTYFANPGENELLFPARINEHEEHAAVGGATTGYLAGYAREAPAMHTINHHIDHQAAPPLIYKEVQGPSKSFHNHLQGNNCMTHDSLEAFNAISASDRFEEGSSGNLLEVSDYMAAGLVDDTFVNFDFMKFDDYLNHEEGITPFSGHSDVHESDSGHSINTEYVQFDPTKFSAIDERQARSPPEYQRDEVSGDGYLAGYPHKAQTMYTVNHHINHRTAPSLISKETQEPSRGLHNHAPGNNCMACDPLQAINSISANDQSEEFCIGNPLAVLDYLAAGLIDDSFLYFDGYFDPREAISPFRSYSGVQEWDAQDFLNPQYVQSDSTGSSLAPAQERHTTPPTSYQGNQDSGDSNKVDKPWSPDLDNSTQKRGKDNISKGVISLAGQSKSKKRKSFQSLESPDPIENFEQSEQVCKKRKSFESLYSLQPRDNFRQLTLMDILNCKNIPQPIIESLRDISKLLSQEVKTGDITSQDGEFKKICVILRRKLTYAGYIDRYGLTKTESKDYNSDNMKLYELTKLFPAFLNLVEIILTIIPWPKEQLELTNKKKFDFFKEMTKAAQFFEDFQTYVMSSVSKKKYKDDWKVTKYQILSTSGERRHIYTLWRTLELWMKTHHKFIWKHLTFAPGDAFTPTFKEFFNNIFFHGIEDLTEIILSHKSSISTN</sequence>
<proteinExistence type="predicted"/>
<accession>A0ACC0DSU8</accession>
<evidence type="ECO:0000313" key="2">
    <source>
        <dbReference type="Proteomes" id="UP001060170"/>
    </source>
</evidence>
<keyword evidence="2" id="KW-1185">Reference proteome</keyword>
<dbReference type="Proteomes" id="UP001060170">
    <property type="component" value="Chromosome 16"/>
</dbReference>
<evidence type="ECO:0000313" key="1">
    <source>
        <dbReference type="EMBL" id="KAI7938485.1"/>
    </source>
</evidence>
<reference evidence="2" key="1">
    <citation type="journal article" date="2018" name="BMC Genomics">
        <title>Genomic insights into host adaptation between the wheat stripe rust pathogen (Puccinia striiformis f. sp. tritici) and the barley stripe rust pathogen (Puccinia striiformis f. sp. hordei).</title>
        <authorList>
            <person name="Xia C."/>
            <person name="Wang M."/>
            <person name="Yin C."/>
            <person name="Cornejo O.E."/>
            <person name="Hulbert S.H."/>
            <person name="Chen X."/>
        </authorList>
    </citation>
    <scope>NUCLEOTIDE SEQUENCE [LARGE SCALE GENOMIC DNA]</scope>
    <source>
        <strain evidence="2">93-210</strain>
    </source>
</reference>
<name>A0ACC0DSU8_9BASI</name>
<organism evidence="1 2">
    <name type="scientific">Puccinia striiformis f. sp. tritici</name>
    <dbReference type="NCBI Taxonomy" id="168172"/>
    <lineage>
        <taxon>Eukaryota</taxon>
        <taxon>Fungi</taxon>
        <taxon>Dikarya</taxon>
        <taxon>Basidiomycota</taxon>
        <taxon>Pucciniomycotina</taxon>
        <taxon>Pucciniomycetes</taxon>
        <taxon>Pucciniales</taxon>
        <taxon>Pucciniaceae</taxon>
        <taxon>Puccinia</taxon>
    </lineage>
</organism>
<reference evidence="1 2" key="3">
    <citation type="journal article" date="2022" name="Microbiol. Spectr.">
        <title>Folding features and dynamics of 3D genome architecture in plant fungal pathogens.</title>
        <authorList>
            <person name="Xia C."/>
        </authorList>
    </citation>
    <scope>NUCLEOTIDE SEQUENCE [LARGE SCALE GENOMIC DNA]</scope>
    <source>
        <strain evidence="1 2">93-210</strain>
    </source>
</reference>
<dbReference type="EMBL" id="CM045880">
    <property type="protein sequence ID" value="KAI7938485.1"/>
    <property type="molecule type" value="Genomic_DNA"/>
</dbReference>
<protein>
    <submittedName>
        <fullName evidence="1">Uncharacterized protein</fullName>
    </submittedName>
</protein>
<gene>
    <name evidence="1" type="ORF">MJO28_015405</name>
</gene>
<comment type="caution">
    <text evidence="1">The sequence shown here is derived from an EMBL/GenBank/DDBJ whole genome shotgun (WGS) entry which is preliminary data.</text>
</comment>